<reference evidence="2" key="1">
    <citation type="journal article" date="2023" name="Plant J.">
        <title>The genome of the king protea, Protea cynaroides.</title>
        <authorList>
            <person name="Chang J."/>
            <person name="Duong T.A."/>
            <person name="Schoeman C."/>
            <person name="Ma X."/>
            <person name="Roodt D."/>
            <person name="Barker N."/>
            <person name="Li Z."/>
            <person name="Van de Peer Y."/>
            <person name="Mizrachi E."/>
        </authorList>
    </citation>
    <scope>NUCLEOTIDE SEQUENCE</scope>
    <source>
        <tissue evidence="2">Young leaves</tissue>
    </source>
</reference>
<sequence length="103" mass="12201">MYNLDKRGFDFLMTYLFKCFNCPTFLMDDIFSLLVLVLKFQVTPIAFIFLHSCPSNLHPNLLEQVYDVTKFLDDHPGAYEILLSTTVKYSLICMCKREFFFFL</sequence>
<keyword evidence="1" id="KW-0472">Membrane</keyword>
<dbReference type="SUPFAM" id="SSF55856">
    <property type="entry name" value="Cytochrome b5-like heme/steroid binding domain"/>
    <property type="match status" value="1"/>
</dbReference>
<dbReference type="Gene3D" id="3.10.120.10">
    <property type="entry name" value="Cytochrome b5-like heme/steroid binding domain"/>
    <property type="match status" value="1"/>
</dbReference>
<keyword evidence="1" id="KW-1133">Transmembrane helix</keyword>
<gene>
    <name evidence="2" type="ORF">NE237_000261</name>
</gene>
<proteinExistence type="predicted"/>
<name>A0A9Q0KR60_9MAGN</name>
<accession>A0A9Q0KR60</accession>
<protein>
    <recommendedName>
        <fullName evidence="4">Cytochrome b5</fullName>
    </recommendedName>
</protein>
<keyword evidence="3" id="KW-1185">Reference proteome</keyword>
<keyword evidence="1" id="KW-0812">Transmembrane</keyword>
<evidence type="ECO:0000256" key="1">
    <source>
        <dbReference type="SAM" id="Phobius"/>
    </source>
</evidence>
<comment type="caution">
    <text evidence="2">The sequence shown here is derived from an EMBL/GenBank/DDBJ whole genome shotgun (WGS) entry which is preliminary data.</text>
</comment>
<organism evidence="2 3">
    <name type="scientific">Protea cynaroides</name>
    <dbReference type="NCBI Taxonomy" id="273540"/>
    <lineage>
        <taxon>Eukaryota</taxon>
        <taxon>Viridiplantae</taxon>
        <taxon>Streptophyta</taxon>
        <taxon>Embryophyta</taxon>
        <taxon>Tracheophyta</taxon>
        <taxon>Spermatophyta</taxon>
        <taxon>Magnoliopsida</taxon>
        <taxon>Proteales</taxon>
        <taxon>Proteaceae</taxon>
        <taxon>Protea</taxon>
    </lineage>
</organism>
<evidence type="ECO:0008006" key="4">
    <source>
        <dbReference type="Google" id="ProtNLM"/>
    </source>
</evidence>
<evidence type="ECO:0000313" key="3">
    <source>
        <dbReference type="Proteomes" id="UP001141806"/>
    </source>
</evidence>
<dbReference type="AlphaFoldDB" id="A0A9Q0KR60"/>
<feature type="transmembrane region" description="Helical" evidence="1">
    <location>
        <begin position="30"/>
        <end position="50"/>
    </location>
</feature>
<dbReference type="EMBL" id="JAMYWD010000003">
    <property type="protein sequence ID" value="KAJ4975155.1"/>
    <property type="molecule type" value="Genomic_DNA"/>
</dbReference>
<dbReference type="Proteomes" id="UP001141806">
    <property type="component" value="Unassembled WGS sequence"/>
</dbReference>
<dbReference type="InterPro" id="IPR036400">
    <property type="entry name" value="Cyt_B5-like_heme/steroid_sf"/>
</dbReference>
<evidence type="ECO:0000313" key="2">
    <source>
        <dbReference type="EMBL" id="KAJ4975155.1"/>
    </source>
</evidence>